<evidence type="ECO:0000256" key="3">
    <source>
        <dbReference type="ARBA" id="ARBA00022771"/>
    </source>
</evidence>
<name>A0ABP1E430_9APHY</name>
<dbReference type="InterPro" id="IPR012337">
    <property type="entry name" value="RNaseH-like_sf"/>
</dbReference>
<dbReference type="Pfam" id="PF05699">
    <property type="entry name" value="Dimer_Tnp_hAT"/>
    <property type="match status" value="1"/>
</dbReference>
<comment type="subcellular location">
    <subcellularLocation>
        <location evidence="1">Nucleus</location>
    </subcellularLocation>
</comment>
<keyword evidence="9" id="KW-1185">Reference proteome</keyword>
<dbReference type="SUPFAM" id="SSF53098">
    <property type="entry name" value="Ribonuclease H-like"/>
    <property type="match status" value="1"/>
</dbReference>
<feature type="region of interest" description="Disordered" evidence="6">
    <location>
        <begin position="81"/>
        <end position="108"/>
    </location>
</feature>
<feature type="region of interest" description="Disordered" evidence="6">
    <location>
        <begin position="354"/>
        <end position="374"/>
    </location>
</feature>
<gene>
    <name evidence="8" type="ORF">GFSPODELE1_LOCUS9686</name>
</gene>
<dbReference type="PANTHER" id="PTHR46481">
    <property type="entry name" value="ZINC FINGER BED DOMAIN-CONTAINING PROTEIN 4"/>
    <property type="match status" value="1"/>
</dbReference>
<dbReference type="EMBL" id="OZ037951">
    <property type="protein sequence ID" value="CAL1714259.1"/>
    <property type="molecule type" value="Genomic_DNA"/>
</dbReference>
<evidence type="ECO:0000313" key="9">
    <source>
        <dbReference type="Proteomes" id="UP001497453"/>
    </source>
</evidence>
<dbReference type="InterPro" id="IPR008906">
    <property type="entry name" value="HATC_C_dom"/>
</dbReference>
<reference evidence="9" key="1">
    <citation type="submission" date="2024-04" db="EMBL/GenBank/DDBJ databases">
        <authorList>
            <person name="Shaw F."/>
            <person name="Minotto A."/>
        </authorList>
    </citation>
    <scope>NUCLEOTIDE SEQUENCE [LARGE SCALE GENOMIC DNA]</scope>
</reference>
<evidence type="ECO:0000259" key="7">
    <source>
        <dbReference type="Pfam" id="PF05699"/>
    </source>
</evidence>
<dbReference type="InterPro" id="IPR052035">
    <property type="entry name" value="ZnF_BED_domain_contain"/>
</dbReference>
<protein>
    <recommendedName>
        <fullName evidence="7">HAT C-terminal dimerisation domain-containing protein</fullName>
    </recommendedName>
</protein>
<evidence type="ECO:0000256" key="4">
    <source>
        <dbReference type="ARBA" id="ARBA00022833"/>
    </source>
</evidence>
<keyword evidence="2" id="KW-0479">Metal-binding</keyword>
<evidence type="ECO:0000256" key="1">
    <source>
        <dbReference type="ARBA" id="ARBA00004123"/>
    </source>
</evidence>
<keyword evidence="3" id="KW-0863">Zinc-finger</keyword>
<keyword evidence="4" id="KW-0862">Zinc</keyword>
<feature type="compositionally biased region" description="Polar residues" evidence="6">
    <location>
        <begin position="355"/>
        <end position="374"/>
    </location>
</feature>
<dbReference type="Proteomes" id="UP001497453">
    <property type="component" value="Chromosome 8"/>
</dbReference>
<evidence type="ECO:0000256" key="2">
    <source>
        <dbReference type="ARBA" id="ARBA00022723"/>
    </source>
</evidence>
<evidence type="ECO:0000313" key="8">
    <source>
        <dbReference type="EMBL" id="CAL1714259.1"/>
    </source>
</evidence>
<proteinExistence type="predicted"/>
<dbReference type="PANTHER" id="PTHR46481:SF10">
    <property type="entry name" value="ZINC FINGER BED DOMAIN-CONTAINING PROTEIN 39"/>
    <property type="match status" value="1"/>
</dbReference>
<keyword evidence="5" id="KW-0539">Nucleus</keyword>
<sequence length="524" mass="59191">MAQELYDICKKYNIVHKLGNLTADNLTTNDKGIRILGQKLAVEDGILDFNHLERRSHCFSHAVHLAEAAFLQALSPKKTVKKNGKSNRMVPIVPAPASSPSGDVDPDEEDTEEEIAGLMVEVAEAVKELPEASEEALLLAELLLKVRGFIAKVRRSPQAKQFFKKCCRAATIEVLELLPYCKTRWGSWFGVLGHLLVLKKAVIAFINQADDSDEVPNVEKNQPKYISYRLSSEEWKFIELIHEVLKEASKVQETFSSESVPTLWLVLPVYEQFIRVWESFTQRSDMKPLVPMLNAGINNLRKYYNLSDRSPAHIVCLYLDPRVKDAYFQSAWTEEGQVEARVIMERIFDEYQAHRQPNASESSNEAPGPSSSGISQGVTGSYGFAFIENATANRRQREKRTIKDLRAELKKYLEEDLVVVPKGQPFDLLSYWKAESLRAPVLGDIARDYLAIQGSSVPCERVFSSAGLTDDKRRGSIIPQNFEAIQTCKARYRAERARRAAAVAAQREAQRKRWEEDAIEQVGS</sequence>
<evidence type="ECO:0000256" key="5">
    <source>
        <dbReference type="ARBA" id="ARBA00023242"/>
    </source>
</evidence>
<evidence type="ECO:0000256" key="6">
    <source>
        <dbReference type="SAM" id="MobiDB-lite"/>
    </source>
</evidence>
<accession>A0ABP1E430</accession>
<feature type="domain" description="HAT C-terminal dimerisation" evidence="7">
    <location>
        <begin position="408"/>
        <end position="486"/>
    </location>
</feature>
<organism evidence="8 9">
    <name type="scientific">Somion occarium</name>
    <dbReference type="NCBI Taxonomy" id="3059160"/>
    <lineage>
        <taxon>Eukaryota</taxon>
        <taxon>Fungi</taxon>
        <taxon>Dikarya</taxon>
        <taxon>Basidiomycota</taxon>
        <taxon>Agaricomycotina</taxon>
        <taxon>Agaricomycetes</taxon>
        <taxon>Polyporales</taxon>
        <taxon>Cerrenaceae</taxon>
        <taxon>Somion</taxon>
    </lineage>
</organism>